<dbReference type="AlphaFoldDB" id="A0A423DM85"/>
<reference evidence="2 3" key="1">
    <citation type="submission" date="2016-10" db="EMBL/GenBank/DDBJ databases">
        <title>Comparative genome analysis of multiple Pseudomonas spp. focuses on biocontrol and plant growth promoting traits.</title>
        <authorList>
            <person name="Tao X.-Y."/>
            <person name="Taylor C.G."/>
        </authorList>
    </citation>
    <scope>NUCLEOTIDE SEQUENCE [LARGE SCALE GENOMIC DNA]</scope>
    <source>
        <strain evidence="2 3">15D11</strain>
    </source>
</reference>
<feature type="transmembrane region" description="Helical" evidence="1">
    <location>
        <begin position="51"/>
        <end position="70"/>
    </location>
</feature>
<dbReference type="EMBL" id="MOAM01000022">
    <property type="protein sequence ID" value="ROL72656.1"/>
    <property type="molecule type" value="Genomic_DNA"/>
</dbReference>
<evidence type="ECO:0000256" key="1">
    <source>
        <dbReference type="SAM" id="Phobius"/>
    </source>
</evidence>
<gene>
    <name evidence="2" type="ORF">BHU25_13650</name>
</gene>
<evidence type="ECO:0000313" key="3">
    <source>
        <dbReference type="Proteomes" id="UP000285286"/>
    </source>
</evidence>
<organism evidence="2 3">
    <name type="scientific">Pseudomonas vranovensis</name>
    <dbReference type="NCBI Taxonomy" id="321661"/>
    <lineage>
        <taxon>Bacteria</taxon>
        <taxon>Pseudomonadati</taxon>
        <taxon>Pseudomonadota</taxon>
        <taxon>Gammaproteobacteria</taxon>
        <taxon>Pseudomonadales</taxon>
        <taxon>Pseudomonadaceae</taxon>
        <taxon>Pseudomonas</taxon>
    </lineage>
</organism>
<name>A0A423DM85_9PSED</name>
<accession>A0A423DM85</accession>
<evidence type="ECO:0000313" key="2">
    <source>
        <dbReference type="EMBL" id="ROL72656.1"/>
    </source>
</evidence>
<comment type="caution">
    <text evidence="2">The sequence shown here is derived from an EMBL/GenBank/DDBJ whole genome shotgun (WGS) entry which is preliminary data.</text>
</comment>
<keyword evidence="1" id="KW-0812">Transmembrane</keyword>
<protein>
    <submittedName>
        <fullName evidence="2">Uncharacterized protein</fullName>
    </submittedName>
</protein>
<dbReference type="RefSeq" id="WP_123566251.1">
    <property type="nucleotide sequence ID" value="NZ_MOAM01000022.1"/>
</dbReference>
<dbReference type="Proteomes" id="UP000285286">
    <property type="component" value="Unassembled WGS sequence"/>
</dbReference>
<proteinExistence type="predicted"/>
<sequence length="300" mass="32956">MASDESKNDNTLEDLDPLIAAALNAFDARLENLEKPKKDSLIERMQKNMSFFALAVGIVLSVISLLDVFWNKPTEQRLRDMEEFNSAVNAVSSLRQGMVKIQFESNNPSMIAAMNSMIVPQVLANIQYATALLPRLGDEVGIPQLVVLISEAMNIYDWKSANILVNRAVNIKTAAPSMMSEAYRFKGRLNFFTGKIDEGRTAYGDALKVLQEERAYGINGTRAFIVSDWIIAELSMGDCNLAGQRAQDFVDLVQSSQVTGMARGALVTTLRAQIAQVAASSERCPEPAELASLAVFQVPQ</sequence>
<keyword evidence="1" id="KW-0472">Membrane</keyword>
<keyword evidence="3" id="KW-1185">Reference proteome</keyword>
<keyword evidence="1" id="KW-1133">Transmembrane helix</keyword>